<sequence length="425" mass="45188">MLLNVAELPEFDDRLMNETFGFLVRCATQAAAHLTDYVVTRGTAIQVAGITRIDALLASSIFAGLMTEVVLDDGGYAYKIIDTDAEFIHLRLKTEVEWERQQREDSNRPSLTVPVRIRDGDACRWCGNIVNWNNDRRSGRAGTYDHLIPGEAARIDTFVVCCKTCNSSRKRNEFPKGITEIMPPPEEPLYSVYTVRWLTENRWRQDNGYQVPVATAPEALDKIARSVTPRRQSTDSRHPAASGDLPGQAAAESAPPVSGNAAAGATQESASRYPAASGDLPGQAAAESAPPVSGNAAAGATQENTESAAEGATPTGQAAVGASRSDHVDRTGGPAASAAAPPAERPPPPVTPAPIASPAPINRRSSRNQPDPADRQGTESVRPGRGGSGRAGPGRVGSPDHSPPRPNSHRRRRGRRGRGGGTQPH</sequence>
<keyword evidence="3" id="KW-1185">Reference proteome</keyword>
<dbReference type="Gene3D" id="1.10.30.50">
    <property type="match status" value="1"/>
</dbReference>
<accession>A0ABV6H976</accession>
<name>A0ABV6H976_9ACTN</name>
<dbReference type="EMBL" id="JBHLWV010000016">
    <property type="protein sequence ID" value="MFC0314503.1"/>
    <property type="molecule type" value="Genomic_DNA"/>
</dbReference>
<organism evidence="2 3">
    <name type="scientific">Gordonia phosphorivorans</name>
    <dbReference type="NCBI Taxonomy" id="1056982"/>
    <lineage>
        <taxon>Bacteria</taxon>
        <taxon>Bacillati</taxon>
        <taxon>Actinomycetota</taxon>
        <taxon>Actinomycetes</taxon>
        <taxon>Mycobacteriales</taxon>
        <taxon>Gordoniaceae</taxon>
        <taxon>Gordonia</taxon>
    </lineage>
</organism>
<protein>
    <recommendedName>
        <fullName evidence="4">HNH endonuclease</fullName>
    </recommendedName>
</protein>
<dbReference type="Proteomes" id="UP001589783">
    <property type="component" value="Unassembled WGS sequence"/>
</dbReference>
<feature type="compositionally biased region" description="Gly residues" evidence="1">
    <location>
        <begin position="384"/>
        <end position="395"/>
    </location>
</feature>
<feature type="compositionally biased region" description="Basic residues" evidence="1">
    <location>
        <begin position="407"/>
        <end position="418"/>
    </location>
</feature>
<evidence type="ECO:0000313" key="3">
    <source>
        <dbReference type="Proteomes" id="UP001589783"/>
    </source>
</evidence>
<reference evidence="2 3" key="1">
    <citation type="submission" date="2024-09" db="EMBL/GenBank/DDBJ databases">
        <authorList>
            <person name="Sun Q."/>
            <person name="Mori K."/>
        </authorList>
    </citation>
    <scope>NUCLEOTIDE SEQUENCE [LARGE SCALE GENOMIC DNA]</scope>
    <source>
        <strain evidence="2 3">CCM 7957</strain>
    </source>
</reference>
<evidence type="ECO:0000313" key="2">
    <source>
        <dbReference type="EMBL" id="MFC0314503.1"/>
    </source>
</evidence>
<proteinExistence type="predicted"/>
<dbReference type="RefSeq" id="WP_382362347.1">
    <property type="nucleotide sequence ID" value="NZ_JBHLWV010000016.1"/>
</dbReference>
<feature type="compositionally biased region" description="Pro residues" evidence="1">
    <location>
        <begin position="343"/>
        <end position="357"/>
    </location>
</feature>
<evidence type="ECO:0000256" key="1">
    <source>
        <dbReference type="SAM" id="MobiDB-lite"/>
    </source>
</evidence>
<gene>
    <name evidence="2" type="ORF">ACFFJD_06520</name>
</gene>
<evidence type="ECO:0008006" key="4">
    <source>
        <dbReference type="Google" id="ProtNLM"/>
    </source>
</evidence>
<comment type="caution">
    <text evidence="2">The sequence shown here is derived from an EMBL/GenBank/DDBJ whole genome shotgun (WGS) entry which is preliminary data.</text>
</comment>
<feature type="region of interest" description="Disordered" evidence="1">
    <location>
        <begin position="225"/>
        <end position="425"/>
    </location>
</feature>